<dbReference type="CDD" id="cd06222">
    <property type="entry name" value="RNase_H_like"/>
    <property type="match status" value="1"/>
</dbReference>
<dbReference type="Proteomes" id="UP001652660">
    <property type="component" value="Chromosome 10e"/>
</dbReference>
<dbReference type="Pfam" id="PF13456">
    <property type="entry name" value="RVT_3"/>
    <property type="match status" value="1"/>
</dbReference>
<dbReference type="GO" id="GO:0003676">
    <property type="term" value="F:nucleic acid binding"/>
    <property type="evidence" value="ECO:0007669"/>
    <property type="project" value="InterPro"/>
</dbReference>
<dbReference type="RefSeq" id="XP_027090212.1">
    <property type="nucleotide sequence ID" value="XM_027234411.1"/>
</dbReference>
<dbReference type="InterPro" id="IPR052929">
    <property type="entry name" value="RNase_H-like_EbsB-rel"/>
</dbReference>
<dbReference type="SUPFAM" id="SSF53098">
    <property type="entry name" value="Ribonuclease H-like"/>
    <property type="match status" value="1"/>
</dbReference>
<dbReference type="Gene3D" id="3.30.420.10">
    <property type="entry name" value="Ribonuclease H-like superfamily/Ribonuclease H"/>
    <property type="match status" value="1"/>
</dbReference>
<dbReference type="GeneID" id="113711239"/>
<dbReference type="InterPro" id="IPR012337">
    <property type="entry name" value="RNaseH-like_sf"/>
</dbReference>
<dbReference type="OrthoDB" id="930973at2759"/>
<dbReference type="PANTHER" id="PTHR47074:SF11">
    <property type="entry name" value="REVERSE TRANSCRIPTASE-LIKE PROTEIN"/>
    <property type="match status" value="1"/>
</dbReference>
<gene>
    <name evidence="3" type="primary">LOC113711239</name>
</gene>
<accession>A0A6P6UKE4</accession>
<dbReference type="InterPro" id="IPR002156">
    <property type="entry name" value="RNaseH_domain"/>
</dbReference>
<dbReference type="InterPro" id="IPR044730">
    <property type="entry name" value="RNase_H-like_dom_plant"/>
</dbReference>
<evidence type="ECO:0000313" key="2">
    <source>
        <dbReference type="Proteomes" id="UP001652660"/>
    </source>
</evidence>
<dbReference type="GO" id="GO:0004523">
    <property type="term" value="F:RNA-DNA hybrid ribonuclease activity"/>
    <property type="evidence" value="ECO:0007669"/>
    <property type="project" value="InterPro"/>
</dbReference>
<dbReference type="PANTHER" id="PTHR47074">
    <property type="entry name" value="BNAC02G40300D PROTEIN"/>
    <property type="match status" value="1"/>
</dbReference>
<reference evidence="3" key="2">
    <citation type="submission" date="2025-08" db="UniProtKB">
        <authorList>
            <consortium name="RefSeq"/>
        </authorList>
    </citation>
    <scope>IDENTIFICATION</scope>
    <source>
        <tissue evidence="3">Leaves</tissue>
    </source>
</reference>
<keyword evidence="2" id="KW-1185">Reference proteome</keyword>
<organism evidence="2 3">
    <name type="scientific">Coffea arabica</name>
    <name type="common">Arabian coffee</name>
    <dbReference type="NCBI Taxonomy" id="13443"/>
    <lineage>
        <taxon>Eukaryota</taxon>
        <taxon>Viridiplantae</taxon>
        <taxon>Streptophyta</taxon>
        <taxon>Embryophyta</taxon>
        <taxon>Tracheophyta</taxon>
        <taxon>Spermatophyta</taxon>
        <taxon>Magnoliopsida</taxon>
        <taxon>eudicotyledons</taxon>
        <taxon>Gunneridae</taxon>
        <taxon>Pentapetalae</taxon>
        <taxon>asterids</taxon>
        <taxon>lamiids</taxon>
        <taxon>Gentianales</taxon>
        <taxon>Rubiaceae</taxon>
        <taxon>Ixoroideae</taxon>
        <taxon>Gardenieae complex</taxon>
        <taxon>Bertiereae - Coffeeae clade</taxon>
        <taxon>Coffeeae</taxon>
        <taxon>Coffea</taxon>
    </lineage>
</organism>
<feature type="domain" description="RNase H type-1" evidence="1">
    <location>
        <begin position="131"/>
        <end position="237"/>
    </location>
</feature>
<evidence type="ECO:0000259" key="1">
    <source>
        <dbReference type="Pfam" id="PF13456"/>
    </source>
</evidence>
<sequence length="238" mass="27531">MTETLKHMFLFCSHAEFIWNTTSIDWDGLKKYRYSFWHWRNSMMKVQNRKEGRSHIALTVNILWQIWKSRNQVQFNEVRNCPGRTASKAVNELSEYQEVRYGEVKVAEQGKTQVAESSKWVPPPQGFIKLNTDVALEVKDGRIGWGVVARREDGRVVGAWAGGERRNGIPAVEEALAIRKAIIKARQYRWHKVEIQSDSKQMVDKLKDRNVDDPVAGTILNDVMTLCQGFSECYFSFC</sequence>
<dbReference type="AlphaFoldDB" id="A0A6P6UKE4"/>
<reference evidence="2" key="1">
    <citation type="journal article" date="2025" name="Foods">
        <title>Unveiling the Microbial Signatures of Arabica Coffee Cherries: Insights into Ripeness Specific Diversity, Functional Traits, and Implications for Quality and Safety.</title>
        <authorList>
            <consortium name="RefSeq"/>
            <person name="Tenea G.N."/>
            <person name="Cifuentes V."/>
            <person name="Reyes P."/>
            <person name="Cevallos-Vallejos M."/>
        </authorList>
    </citation>
    <scope>NUCLEOTIDE SEQUENCE [LARGE SCALE GENOMIC DNA]</scope>
</reference>
<name>A0A6P6UKE4_COFAR</name>
<proteinExistence type="predicted"/>
<evidence type="ECO:0000313" key="3">
    <source>
        <dbReference type="RefSeq" id="XP_027090212.1"/>
    </source>
</evidence>
<dbReference type="InterPro" id="IPR036397">
    <property type="entry name" value="RNaseH_sf"/>
</dbReference>
<protein>
    <recommendedName>
        <fullName evidence="1">RNase H type-1 domain-containing protein</fullName>
    </recommendedName>
</protein>